<dbReference type="GeneID" id="70219936"/>
<reference evidence="2" key="1">
    <citation type="journal article" date="2021" name="Nat. Commun.">
        <title>Genetic determinants of endophytism in the Arabidopsis root mycobiome.</title>
        <authorList>
            <person name="Mesny F."/>
            <person name="Miyauchi S."/>
            <person name="Thiergart T."/>
            <person name="Pickel B."/>
            <person name="Atanasova L."/>
            <person name="Karlsson M."/>
            <person name="Huettel B."/>
            <person name="Barry K.W."/>
            <person name="Haridas S."/>
            <person name="Chen C."/>
            <person name="Bauer D."/>
            <person name="Andreopoulos W."/>
            <person name="Pangilinan J."/>
            <person name="LaButti K."/>
            <person name="Riley R."/>
            <person name="Lipzen A."/>
            <person name="Clum A."/>
            <person name="Drula E."/>
            <person name="Henrissat B."/>
            <person name="Kohler A."/>
            <person name="Grigoriev I.V."/>
            <person name="Martin F.M."/>
            <person name="Hacquard S."/>
        </authorList>
    </citation>
    <scope>NUCLEOTIDE SEQUENCE</scope>
    <source>
        <strain evidence="2">MPI-CAGE-AT-0023</strain>
    </source>
</reference>
<gene>
    <name evidence="2" type="ORF">BKA55DRAFT_537988</name>
</gene>
<dbReference type="OrthoDB" id="7984201at2759"/>
<accession>A0A9P9HDM0</accession>
<dbReference type="PANTHER" id="PTHR13593">
    <property type="match status" value="1"/>
</dbReference>
<evidence type="ECO:0000313" key="3">
    <source>
        <dbReference type="Proteomes" id="UP000720189"/>
    </source>
</evidence>
<evidence type="ECO:0000313" key="2">
    <source>
        <dbReference type="EMBL" id="KAH7255603.1"/>
    </source>
</evidence>
<dbReference type="EMBL" id="JAGMUX010000006">
    <property type="protein sequence ID" value="KAH7255603.1"/>
    <property type="molecule type" value="Genomic_DNA"/>
</dbReference>
<dbReference type="PROSITE" id="PS51257">
    <property type="entry name" value="PROKAR_LIPOPROTEIN"/>
    <property type="match status" value="1"/>
</dbReference>
<keyword evidence="1" id="KW-0732">Signal</keyword>
<dbReference type="GO" id="GO:0008081">
    <property type="term" value="F:phosphoric diester hydrolase activity"/>
    <property type="evidence" value="ECO:0007669"/>
    <property type="project" value="InterPro"/>
</dbReference>
<dbReference type="AlphaFoldDB" id="A0A9P9HDM0"/>
<feature type="signal peptide" evidence="1">
    <location>
        <begin position="1"/>
        <end position="19"/>
    </location>
</feature>
<feature type="chain" id="PRO_5040191707" evidence="1">
    <location>
        <begin position="20"/>
        <end position="283"/>
    </location>
</feature>
<dbReference type="InterPro" id="IPR051057">
    <property type="entry name" value="PI-PLC_domain"/>
</dbReference>
<dbReference type="Proteomes" id="UP000720189">
    <property type="component" value="Unassembled WGS sequence"/>
</dbReference>
<evidence type="ECO:0000256" key="1">
    <source>
        <dbReference type="SAM" id="SignalP"/>
    </source>
</evidence>
<dbReference type="Gene3D" id="3.20.20.190">
    <property type="entry name" value="Phosphatidylinositol (PI) phosphodiesterase"/>
    <property type="match status" value="1"/>
</dbReference>
<comment type="caution">
    <text evidence="2">The sequence shown here is derived from an EMBL/GenBank/DDBJ whole genome shotgun (WGS) entry which is preliminary data.</text>
</comment>
<dbReference type="SUPFAM" id="SSF51695">
    <property type="entry name" value="PLC-like phosphodiesterases"/>
    <property type="match status" value="1"/>
</dbReference>
<dbReference type="InterPro" id="IPR017946">
    <property type="entry name" value="PLC-like_Pdiesterase_TIM-brl"/>
</dbReference>
<sequence length="283" mass="32091">MRLLRISLFSTAVLAACNGHDELCKRKYSDITFVGTHNSAFVGELPVHNQYISVAEQLDLGVRFLQAQTQDKDGNIQTCHTYCWEVDAGPLQSYLKEVSEWMGKNPDEDVTILLTNIDALPIEKFDDAFNSTGLKDIAFRPKKKLSRDEWPTLQKLLDDGTRLVVFMDYNMDESKVDYIIDEFDYFWETPFGETDSSFPTCEVDQPEKGDPIQLMGIMNHMLNDEVLGIVIPNQVDAKTNSEDSIQKQVDLCEGNWGRRPNVVLLDWVNVGEAMVVQISLNGL</sequence>
<protein>
    <submittedName>
        <fullName evidence="2">PLC-like phosphodiesterase</fullName>
    </submittedName>
</protein>
<dbReference type="Pfam" id="PF26146">
    <property type="entry name" value="PI-PLC_X"/>
    <property type="match status" value="1"/>
</dbReference>
<keyword evidence="3" id="KW-1185">Reference proteome</keyword>
<dbReference type="RefSeq" id="XP_046051172.1">
    <property type="nucleotide sequence ID" value="XM_046189982.1"/>
</dbReference>
<organism evidence="2 3">
    <name type="scientific">Fusarium redolens</name>
    <dbReference type="NCBI Taxonomy" id="48865"/>
    <lineage>
        <taxon>Eukaryota</taxon>
        <taxon>Fungi</taxon>
        <taxon>Dikarya</taxon>
        <taxon>Ascomycota</taxon>
        <taxon>Pezizomycotina</taxon>
        <taxon>Sordariomycetes</taxon>
        <taxon>Hypocreomycetidae</taxon>
        <taxon>Hypocreales</taxon>
        <taxon>Nectriaceae</taxon>
        <taxon>Fusarium</taxon>
        <taxon>Fusarium redolens species complex</taxon>
    </lineage>
</organism>
<dbReference type="GO" id="GO:0006629">
    <property type="term" value="P:lipid metabolic process"/>
    <property type="evidence" value="ECO:0007669"/>
    <property type="project" value="InterPro"/>
</dbReference>
<proteinExistence type="predicted"/>
<name>A0A9P9HDM0_FUSRE</name>
<dbReference type="PANTHER" id="PTHR13593:SF146">
    <property type="entry name" value="PLC-LIKE PHOSPHODIESTERASE"/>
    <property type="match status" value="1"/>
</dbReference>